<reference evidence="6" key="1">
    <citation type="submission" date="2016-10" db="EMBL/GenBank/DDBJ databases">
        <authorList>
            <person name="Varghese N."/>
            <person name="Submissions S."/>
        </authorList>
    </citation>
    <scope>NUCLEOTIDE SEQUENCE [LARGE SCALE GENOMIC DNA]</scope>
    <source>
        <strain evidence="6">CGMCC 1.10783</strain>
    </source>
</reference>
<dbReference type="InterPro" id="IPR044929">
    <property type="entry name" value="DNA/RNA_non-sp_Endonuclease_sf"/>
</dbReference>
<dbReference type="GO" id="GO:0046872">
    <property type="term" value="F:metal ion binding"/>
    <property type="evidence" value="ECO:0007669"/>
    <property type="project" value="UniProtKB-KW"/>
</dbReference>
<feature type="binding site" evidence="2">
    <location>
        <position position="125"/>
    </location>
    <ligand>
        <name>Mg(2+)</name>
        <dbReference type="ChEBI" id="CHEBI:18420"/>
        <note>catalytic</note>
    </ligand>
</feature>
<dbReference type="InterPro" id="IPR020821">
    <property type="entry name" value="ENPP1-3/EXOG-like_nuc-like"/>
</dbReference>
<dbReference type="AlphaFoldDB" id="A0A1G8HWG2"/>
<dbReference type="CDD" id="cd00091">
    <property type="entry name" value="NUC"/>
    <property type="match status" value="1"/>
</dbReference>
<keyword evidence="5" id="KW-0255">Endonuclease</keyword>
<keyword evidence="6" id="KW-1185">Reference proteome</keyword>
<dbReference type="Pfam" id="PF01223">
    <property type="entry name" value="Endonuclease_NS"/>
    <property type="match status" value="1"/>
</dbReference>
<keyword evidence="5" id="KW-0540">Nuclease</keyword>
<evidence type="ECO:0000259" key="4">
    <source>
        <dbReference type="SMART" id="SM00892"/>
    </source>
</evidence>
<feature type="active site" description="Proton acceptor" evidence="1">
    <location>
        <position position="89"/>
    </location>
</feature>
<protein>
    <submittedName>
        <fullName evidence="5">Endonuclease G</fullName>
    </submittedName>
</protein>
<evidence type="ECO:0000259" key="3">
    <source>
        <dbReference type="SMART" id="SM00477"/>
    </source>
</evidence>
<dbReference type="PANTHER" id="PTHR13966">
    <property type="entry name" value="ENDONUCLEASE RELATED"/>
    <property type="match status" value="1"/>
</dbReference>
<organism evidence="5 6">
    <name type="scientific">Arthrobacter cupressi</name>
    <dbReference type="NCBI Taxonomy" id="1045773"/>
    <lineage>
        <taxon>Bacteria</taxon>
        <taxon>Bacillati</taxon>
        <taxon>Actinomycetota</taxon>
        <taxon>Actinomycetes</taxon>
        <taxon>Micrococcales</taxon>
        <taxon>Micrococcaceae</taxon>
        <taxon>Arthrobacter</taxon>
    </lineage>
</organism>
<dbReference type="SUPFAM" id="SSF54060">
    <property type="entry name" value="His-Me finger endonucleases"/>
    <property type="match status" value="1"/>
</dbReference>
<dbReference type="GO" id="GO:0004519">
    <property type="term" value="F:endonuclease activity"/>
    <property type="evidence" value="ECO:0007669"/>
    <property type="project" value="UniProtKB-KW"/>
</dbReference>
<evidence type="ECO:0000313" key="5">
    <source>
        <dbReference type="EMBL" id="SDI10861.1"/>
    </source>
</evidence>
<dbReference type="PANTHER" id="PTHR13966:SF5">
    <property type="entry name" value="ENDONUCLEASE G, MITOCHONDRIAL"/>
    <property type="match status" value="1"/>
</dbReference>
<dbReference type="EMBL" id="FNEI01000001">
    <property type="protein sequence ID" value="SDI10861.1"/>
    <property type="molecule type" value="Genomic_DNA"/>
</dbReference>
<dbReference type="InterPro" id="IPR040255">
    <property type="entry name" value="Non-specific_endonuclease"/>
</dbReference>
<evidence type="ECO:0000313" key="6">
    <source>
        <dbReference type="Proteomes" id="UP000182130"/>
    </source>
</evidence>
<accession>A0A1G8HWG2</accession>
<dbReference type="STRING" id="1045773.SAMN05216555_10151"/>
<keyword evidence="2" id="KW-0479">Metal-binding</keyword>
<dbReference type="Gene3D" id="3.40.570.10">
    <property type="entry name" value="Extracellular Endonuclease, subunit A"/>
    <property type="match status" value="1"/>
</dbReference>
<dbReference type="RefSeq" id="WP_074585997.1">
    <property type="nucleotide sequence ID" value="NZ_FNEI01000001.1"/>
</dbReference>
<keyword evidence="5" id="KW-0378">Hydrolase</keyword>
<name>A0A1G8HWG2_9MICC</name>
<sequence>MSWGYDSGFLRAGLELPVASVETVLLDYTHFSVRLRPDRKLAAIVGVNINGRELDPLAREGTWHFDPRVPKEQQAGPEVYKNNAFDRGHLVRRLDPVWGDAVTAKKANQDTFAFTNAAPQIDDFNQGKELWVGLEDHVLGHADTFDARLSVFTGPVFRDDDPPYRGVQVPRKFWKIAAWTNDAELGAVGFVVDQTSLLDKVELEKATRRRLLEDEPPPLGPFRTFQVPIQDIADLTGLPLDGLVDADRLARGQRALGEKPKAVYLESADQIRL</sequence>
<dbReference type="GO" id="GO:0003676">
    <property type="term" value="F:nucleic acid binding"/>
    <property type="evidence" value="ECO:0007669"/>
    <property type="project" value="InterPro"/>
</dbReference>
<dbReference type="InterPro" id="IPR044925">
    <property type="entry name" value="His-Me_finger_sf"/>
</dbReference>
<gene>
    <name evidence="5" type="ORF">SAMN05216555_10151</name>
</gene>
<dbReference type="Proteomes" id="UP000182130">
    <property type="component" value="Unassembled WGS sequence"/>
</dbReference>
<feature type="domain" description="DNA/RNA non-specific endonuclease/pyrophosphatase/phosphodiesterase" evidence="4">
    <location>
        <begin position="27"/>
        <end position="247"/>
    </location>
</feature>
<dbReference type="OrthoDB" id="104542at2"/>
<dbReference type="InterPro" id="IPR001604">
    <property type="entry name" value="Endo_G_ENPP1-like_dom"/>
</dbReference>
<feature type="domain" description="ENPP1-3/EXOG-like endonuclease/phosphodiesterase" evidence="3">
    <location>
        <begin position="28"/>
        <end position="218"/>
    </location>
</feature>
<dbReference type="SMART" id="SM00892">
    <property type="entry name" value="Endonuclease_NS"/>
    <property type="match status" value="1"/>
</dbReference>
<dbReference type="GO" id="GO:0016787">
    <property type="term" value="F:hydrolase activity"/>
    <property type="evidence" value="ECO:0007669"/>
    <property type="project" value="InterPro"/>
</dbReference>
<dbReference type="SMART" id="SM00477">
    <property type="entry name" value="NUC"/>
    <property type="match status" value="1"/>
</dbReference>
<evidence type="ECO:0000256" key="2">
    <source>
        <dbReference type="PIRSR" id="PIRSR640255-2"/>
    </source>
</evidence>
<evidence type="ECO:0000256" key="1">
    <source>
        <dbReference type="PIRSR" id="PIRSR640255-1"/>
    </source>
</evidence>
<proteinExistence type="predicted"/>